<feature type="chain" id="PRO_5035167971" description="RING-type domain-containing protein" evidence="6">
    <location>
        <begin position="17"/>
        <end position="403"/>
    </location>
</feature>
<evidence type="ECO:0000256" key="6">
    <source>
        <dbReference type="SAM" id="SignalP"/>
    </source>
</evidence>
<evidence type="ECO:0000259" key="7">
    <source>
        <dbReference type="PROSITE" id="PS50089"/>
    </source>
</evidence>
<dbReference type="OrthoDB" id="6105938at2759"/>
<reference evidence="8" key="1">
    <citation type="submission" date="2021-11" db="EMBL/GenBank/DDBJ databases">
        <authorList>
            <consortium name="Genoscope - CEA"/>
            <person name="William W."/>
        </authorList>
    </citation>
    <scope>NUCLEOTIDE SEQUENCE</scope>
</reference>
<dbReference type="PANTHER" id="PTHR33748">
    <property type="entry name" value="PROTEIN CBG04600"/>
    <property type="match status" value="1"/>
</dbReference>
<dbReference type="EMBL" id="CAKKNE010000006">
    <property type="protein sequence ID" value="CAH0380255.1"/>
    <property type="molecule type" value="Genomic_DNA"/>
</dbReference>
<feature type="compositionally biased region" description="Gly residues" evidence="5">
    <location>
        <begin position="389"/>
        <end position="403"/>
    </location>
</feature>
<evidence type="ECO:0000256" key="1">
    <source>
        <dbReference type="ARBA" id="ARBA00022723"/>
    </source>
</evidence>
<protein>
    <recommendedName>
        <fullName evidence="7">RING-type domain-containing protein</fullName>
    </recommendedName>
</protein>
<dbReference type="Proteomes" id="UP000789595">
    <property type="component" value="Unassembled WGS sequence"/>
</dbReference>
<evidence type="ECO:0000256" key="4">
    <source>
        <dbReference type="PROSITE-ProRule" id="PRU00175"/>
    </source>
</evidence>
<name>A0A8J2X7N4_9STRA</name>
<gene>
    <name evidence="8" type="ORF">PECAL_6P18960</name>
</gene>
<feature type="region of interest" description="Disordered" evidence="5">
    <location>
        <begin position="356"/>
        <end position="403"/>
    </location>
</feature>
<keyword evidence="6" id="KW-0732">Signal</keyword>
<proteinExistence type="predicted"/>
<dbReference type="SUPFAM" id="SSF57850">
    <property type="entry name" value="RING/U-box"/>
    <property type="match status" value="1"/>
</dbReference>
<keyword evidence="9" id="KW-1185">Reference proteome</keyword>
<dbReference type="InterPro" id="IPR007621">
    <property type="entry name" value="TPM_dom"/>
</dbReference>
<dbReference type="InterPro" id="IPR001841">
    <property type="entry name" value="Znf_RING"/>
</dbReference>
<dbReference type="Gene3D" id="3.30.40.10">
    <property type="entry name" value="Zinc/RING finger domain, C3HC4 (zinc finger)"/>
    <property type="match status" value="1"/>
</dbReference>
<keyword evidence="2 4" id="KW-0863">Zinc-finger</keyword>
<dbReference type="InterPro" id="IPR017907">
    <property type="entry name" value="Znf_RING_CS"/>
</dbReference>
<dbReference type="PROSITE" id="PS50089">
    <property type="entry name" value="ZF_RING_2"/>
    <property type="match status" value="1"/>
</dbReference>
<evidence type="ECO:0000256" key="5">
    <source>
        <dbReference type="SAM" id="MobiDB-lite"/>
    </source>
</evidence>
<dbReference type="GO" id="GO:0016020">
    <property type="term" value="C:membrane"/>
    <property type="evidence" value="ECO:0007669"/>
    <property type="project" value="TreeGrafter"/>
</dbReference>
<keyword evidence="3" id="KW-0862">Zinc</keyword>
<dbReference type="PROSITE" id="PS00518">
    <property type="entry name" value="ZF_RING_1"/>
    <property type="match status" value="1"/>
</dbReference>
<evidence type="ECO:0000313" key="8">
    <source>
        <dbReference type="EMBL" id="CAH0380255.1"/>
    </source>
</evidence>
<dbReference type="Pfam" id="PF13639">
    <property type="entry name" value="zf-RING_2"/>
    <property type="match status" value="1"/>
</dbReference>
<feature type="signal peptide" evidence="6">
    <location>
        <begin position="1"/>
        <end position="16"/>
    </location>
</feature>
<dbReference type="SMART" id="SM00184">
    <property type="entry name" value="RING"/>
    <property type="match status" value="1"/>
</dbReference>
<dbReference type="PANTHER" id="PTHR33748:SF5">
    <property type="entry name" value="GROUND-LIKE DOMAIN-CONTAINING PROTEIN"/>
    <property type="match status" value="1"/>
</dbReference>
<feature type="domain" description="RING-type" evidence="7">
    <location>
        <begin position="257"/>
        <end position="296"/>
    </location>
</feature>
<evidence type="ECO:0000256" key="3">
    <source>
        <dbReference type="ARBA" id="ARBA00022833"/>
    </source>
</evidence>
<dbReference type="Gene3D" id="3.10.310.50">
    <property type="match status" value="1"/>
</dbReference>
<evidence type="ECO:0000256" key="2">
    <source>
        <dbReference type="ARBA" id="ARBA00022771"/>
    </source>
</evidence>
<dbReference type="GO" id="GO:0008270">
    <property type="term" value="F:zinc ion binding"/>
    <property type="evidence" value="ECO:0007669"/>
    <property type="project" value="UniProtKB-KW"/>
</dbReference>
<evidence type="ECO:0000313" key="9">
    <source>
        <dbReference type="Proteomes" id="UP000789595"/>
    </source>
</evidence>
<comment type="caution">
    <text evidence="8">The sequence shown here is derived from an EMBL/GenBank/DDBJ whole genome shotgun (WGS) entry which is preliminary data.</text>
</comment>
<dbReference type="Pfam" id="PF04536">
    <property type="entry name" value="TPM_phosphatase"/>
    <property type="match status" value="1"/>
</dbReference>
<dbReference type="InterPro" id="IPR013083">
    <property type="entry name" value="Znf_RING/FYVE/PHD"/>
</dbReference>
<organism evidence="8 9">
    <name type="scientific">Pelagomonas calceolata</name>
    <dbReference type="NCBI Taxonomy" id="35677"/>
    <lineage>
        <taxon>Eukaryota</taxon>
        <taxon>Sar</taxon>
        <taxon>Stramenopiles</taxon>
        <taxon>Ochrophyta</taxon>
        <taxon>Pelagophyceae</taxon>
        <taxon>Pelagomonadales</taxon>
        <taxon>Pelagomonadaceae</taxon>
        <taxon>Pelagomonas</taxon>
    </lineage>
</organism>
<feature type="compositionally biased region" description="Low complexity" evidence="5">
    <location>
        <begin position="369"/>
        <end position="388"/>
    </location>
</feature>
<accession>A0A8J2X7N4</accession>
<sequence>MRVLTSLLATTAAAWTVDKMNRPQGRVADPDGLLKNPDAIEDALARLATKHVEWPPNSPCATTNVDGVEAVVVVVTHLRGVHLKQEDDEKRRRAGEFARGLHDKWGVGSKKCSNGVLIVIDYGDRAFYLSTGDGVRAGGLLSDARATRALEASAPYLRSGAIDEGVLKTIKKVDAFLARGPPTWSEWLASFVSNDFVLLLFWVFIYWLIKCCAGDWEFVLPWRDRRRREYEAATRQLRAVEKFRDATEGETSAAESCPVCLEDFKTTPKALGCGHVFCAPCLSQWTRENATCPICRAPVAGSDYGTAAAPSYTPSQRRDDEVVYRLRRVHRMYPTFFERTRSDELFDGGYRSGSLSRYARAPPAPPPRASYSSSRGSRSGGYSSSSSTYGGGRSSGGGGGGGW</sequence>
<dbReference type="AlphaFoldDB" id="A0A8J2X7N4"/>
<keyword evidence="1" id="KW-0479">Metal-binding</keyword>